<comment type="caution">
    <text evidence="2">The sequence shown here is derived from an EMBL/GenBank/DDBJ whole genome shotgun (WGS) entry which is preliminary data.</text>
</comment>
<feature type="compositionally biased region" description="Low complexity" evidence="1">
    <location>
        <begin position="1"/>
        <end position="14"/>
    </location>
</feature>
<protein>
    <submittedName>
        <fullName evidence="2">Uncharacterized protein</fullName>
    </submittedName>
</protein>
<accession>A0A2I0IGS8</accession>
<sequence>MRTRSPGTGSPSSSKCGREVRGLEVPQAVNADAKSGDPKSLKEYMRMVPEGVHADTKSGDPKSLKQFMRTRSPGTG</sequence>
<proteinExistence type="predicted"/>
<reference evidence="2 3" key="1">
    <citation type="submission" date="2017-11" db="EMBL/GenBank/DDBJ databases">
        <title>De-novo sequencing of pomegranate (Punica granatum L.) genome.</title>
        <authorList>
            <person name="Akparov Z."/>
            <person name="Amiraslanov A."/>
            <person name="Hajiyeva S."/>
            <person name="Abbasov M."/>
            <person name="Kaur K."/>
            <person name="Hamwieh A."/>
            <person name="Solovyev V."/>
            <person name="Salamov A."/>
            <person name="Braich B."/>
            <person name="Kosarev P."/>
            <person name="Mahmoud A."/>
            <person name="Hajiyev E."/>
            <person name="Babayeva S."/>
            <person name="Izzatullayeva V."/>
            <person name="Mammadov A."/>
            <person name="Mammadov A."/>
            <person name="Sharifova S."/>
            <person name="Ojaghi J."/>
            <person name="Eynullazada K."/>
            <person name="Bayramov B."/>
            <person name="Abdulazimova A."/>
            <person name="Shahmuradov I."/>
        </authorList>
    </citation>
    <scope>NUCLEOTIDE SEQUENCE [LARGE SCALE GENOMIC DNA]</scope>
    <source>
        <strain evidence="3">cv. AG2017</strain>
        <tissue evidence="2">Leaf</tissue>
    </source>
</reference>
<name>A0A2I0IGS8_PUNGR</name>
<evidence type="ECO:0000313" key="2">
    <source>
        <dbReference type="EMBL" id="PKI43217.1"/>
    </source>
</evidence>
<organism evidence="2 3">
    <name type="scientific">Punica granatum</name>
    <name type="common">Pomegranate</name>
    <dbReference type="NCBI Taxonomy" id="22663"/>
    <lineage>
        <taxon>Eukaryota</taxon>
        <taxon>Viridiplantae</taxon>
        <taxon>Streptophyta</taxon>
        <taxon>Embryophyta</taxon>
        <taxon>Tracheophyta</taxon>
        <taxon>Spermatophyta</taxon>
        <taxon>Magnoliopsida</taxon>
        <taxon>eudicotyledons</taxon>
        <taxon>Gunneridae</taxon>
        <taxon>Pentapetalae</taxon>
        <taxon>rosids</taxon>
        <taxon>malvids</taxon>
        <taxon>Myrtales</taxon>
        <taxon>Lythraceae</taxon>
        <taxon>Punica</taxon>
    </lineage>
</organism>
<keyword evidence="3" id="KW-1185">Reference proteome</keyword>
<dbReference type="Proteomes" id="UP000233551">
    <property type="component" value="Unassembled WGS sequence"/>
</dbReference>
<feature type="non-terminal residue" evidence="2">
    <location>
        <position position="76"/>
    </location>
</feature>
<evidence type="ECO:0000256" key="1">
    <source>
        <dbReference type="SAM" id="MobiDB-lite"/>
    </source>
</evidence>
<feature type="compositionally biased region" description="Basic and acidic residues" evidence="1">
    <location>
        <begin position="52"/>
        <end position="63"/>
    </location>
</feature>
<feature type="region of interest" description="Disordered" evidence="1">
    <location>
        <begin position="1"/>
        <end position="76"/>
    </location>
</feature>
<feature type="compositionally biased region" description="Basic and acidic residues" evidence="1">
    <location>
        <begin position="34"/>
        <end position="45"/>
    </location>
</feature>
<dbReference type="AlphaFoldDB" id="A0A2I0IGS8"/>
<dbReference type="EMBL" id="PGOL01003072">
    <property type="protein sequence ID" value="PKI43217.1"/>
    <property type="molecule type" value="Genomic_DNA"/>
</dbReference>
<evidence type="ECO:0000313" key="3">
    <source>
        <dbReference type="Proteomes" id="UP000233551"/>
    </source>
</evidence>
<gene>
    <name evidence="2" type="ORF">CRG98_036394</name>
</gene>